<feature type="non-terminal residue" evidence="4">
    <location>
        <position position="1"/>
    </location>
</feature>
<dbReference type="GO" id="GO:0031125">
    <property type="term" value="P:rRNA 3'-end processing"/>
    <property type="evidence" value="ECO:0007669"/>
    <property type="project" value="TreeGrafter"/>
</dbReference>
<dbReference type="CDD" id="cd04492">
    <property type="entry name" value="YhaM_OBF_like"/>
    <property type="match status" value="1"/>
</dbReference>
<feature type="domain" description="OB" evidence="2">
    <location>
        <begin position="30"/>
        <end position="90"/>
    </location>
</feature>
<dbReference type="GO" id="GO:0016787">
    <property type="term" value="F:hydrolase activity"/>
    <property type="evidence" value="ECO:0007669"/>
    <property type="project" value="UniProtKB-KW"/>
</dbReference>
<reference evidence="4" key="1">
    <citation type="submission" date="2018-05" db="EMBL/GenBank/DDBJ databases">
        <authorList>
            <person name="Lanie J.A."/>
            <person name="Ng W.-L."/>
            <person name="Kazmierczak K.M."/>
            <person name="Andrzejewski T.M."/>
            <person name="Davidsen T.M."/>
            <person name="Wayne K.J."/>
            <person name="Tettelin H."/>
            <person name="Glass J.I."/>
            <person name="Rusch D."/>
            <person name="Podicherti R."/>
            <person name="Tsui H.-C.T."/>
            <person name="Winkler M.E."/>
        </authorList>
    </citation>
    <scope>NUCLEOTIDE SEQUENCE</scope>
</reference>
<dbReference type="Gene3D" id="1.10.3210.10">
    <property type="entry name" value="Hypothetical protein af1432"/>
    <property type="match status" value="1"/>
</dbReference>
<dbReference type="EMBL" id="UINC01002367">
    <property type="protein sequence ID" value="SUZ95930.1"/>
    <property type="molecule type" value="Genomic_DNA"/>
</dbReference>
<dbReference type="Pfam" id="PF01966">
    <property type="entry name" value="HD"/>
    <property type="match status" value="1"/>
</dbReference>
<protein>
    <recommendedName>
        <fullName evidence="5">HD domain-containing protein</fullName>
    </recommendedName>
</protein>
<feature type="domain" description="HD" evidence="3">
    <location>
        <begin position="170"/>
        <end position="280"/>
    </location>
</feature>
<evidence type="ECO:0000313" key="4">
    <source>
        <dbReference type="EMBL" id="SUZ95930.1"/>
    </source>
</evidence>
<dbReference type="GO" id="GO:0003676">
    <property type="term" value="F:nucleic acid binding"/>
    <property type="evidence" value="ECO:0007669"/>
    <property type="project" value="InterPro"/>
</dbReference>
<dbReference type="PANTHER" id="PTHR37294">
    <property type="entry name" value="3'-5' EXORIBONUCLEASE YHAM"/>
    <property type="match status" value="1"/>
</dbReference>
<dbReference type="InterPro" id="IPR004365">
    <property type="entry name" value="NA-bd_OB_tRNA"/>
</dbReference>
<evidence type="ECO:0008006" key="5">
    <source>
        <dbReference type="Google" id="ProtNLM"/>
    </source>
</evidence>
<dbReference type="InterPro" id="IPR006674">
    <property type="entry name" value="HD_domain"/>
</dbReference>
<dbReference type="Gene3D" id="2.40.50.140">
    <property type="entry name" value="Nucleic acid-binding proteins"/>
    <property type="match status" value="1"/>
</dbReference>
<dbReference type="AlphaFoldDB" id="A0A381RVP0"/>
<dbReference type="Pfam" id="PF01336">
    <property type="entry name" value="tRNA_anti-codon"/>
    <property type="match status" value="1"/>
</dbReference>
<gene>
    <name evidence="4" type="ORF">METZ01_LOCUS48784</name>
</gene>
<dbReference type="SUPFAM" id="SSF109604">
    <property type="entry name" value="HD-domain/PDEase-like"/>
    <property type="match status" value="1"/>
</dbReference>
<sequence length="320" mass="36397">VKQITPIQKFKEGATIQGFYLCVEKHLRHTRTGDMYLDLVLRDRTGQISAKVWDKVEEYQPKFTSGDPVAAAGVVESFHDRLQLVVKRINKATIQSYARYGFDPALVVPASKRDPKEMWQELMEIAKGIENRHLRRLVGLVYRENKKELMIHPASILSHYSYRSGLLESILSMATIGSSIGNSFDLDKDVLMAGILLHDMGKLKELSAGLETDCTNEGNFLGHTVLSRDIVREATGKIKGFPASLQLKLEHMILAHRGRLEWRDNLKPNNPEALLLHLIHNLDKQMNLMKKSIEEDVEDGEWTARVNPLYIPLYKGKSKK</sequence>
<evidence type="ECO:0000259" key="3">
    <source>
        <dbReference type="Pfam" id="PF01966"/>
    </source>
</evidence>
<evidence type="ECO:0000259" key="2">
    <source>
        <dbReference type="Pfam" id="PF01336"/>
    </source>
</evidence>
<organism evidence="4">
    <name type="scientific">marine metagenome</name>
    <dbReference type="NCBI Taxonomy" id="408172"/>
    <lineage>
        <taxon>unclassified sequences</taxon>
        <taxon>metagenomes</taxon>
        <taxon>ecological metagenomes</taxon>
    </lineage>
</organism>
<name>A0A381RVP0_9ZZZZ</name>
<keyword evidence="1" id="KW-0378">Hydrolase</keyword>
<evidence type="ECO:0000256" key="1">
    <source>
        <dbReference type="ARBA" id="ARBA00022801"/>
    </source>
</evidence>
<proteinExistence type="predicted"/>
<accession>A0A381RVP0</accession>
<dbReference type="InterPro" id="IPR012340">
    <property type="entry name" value="NA-bd_OB-fold"/>
</dbReference>
<dbReference type="InterPro" id="IPR003607">
    <property type="entry name" value="HD/PDEase_dom"/>
</dbReference>
<dbReference type="InterPro" id="IPR050798">
    <property type="entry name" value="YhaM_exoribonuc/phosphodiest"/>
</dbReference>
<dbReference type="CDD" id="cd00077">
    <property type="entry name" value="HDc"/>
    <property type="match status" value="1"/>
</dbReference>
<dbReference type="PANTHER" id="PTHR37294:SF1">
    <property type="entry name" value="3'-5' EXORIBONUCLEASE YHAM"/>
    <property type="match status" value="1"/>
</dbReference>